<dbReference type="PATRIC" id="fig|1246995.3.peg.5246"/>
<dbReference type="HOGENOM" id="CLU_026673_3_4_11"/>
<proteinExistence type="predicted"/>
<dbReference type="OrthoDB" id="4190732at2"/>
<sequence length="337" mass="35491">MKRWILPPDATDASGLVLEDADIPEPGPGEVRIKVEAASINFRDQLILTGWYGRTEGRRLIPLSDATGTVDAVGHDADHSWAVGDRVTNTGVRGWEDGIPVEDLGLGLGSLDVDGVLAEYVVLPADQLARAPRNLDSAEASTLPIAGGTAWNAMFGDHPIGKGGSMVTLGTGGVALFAVQLGVAAGADVHVVVRRGDHVRKLRDMGVASVINSVDSPDWAAEVGSSIGSVRKVVDTVGMGVLPQAMEAVGKMGEIASVGLFEVDPKPLGRSLLAKQITVRGVAGASRRMHRDLVEFIETHDLHPVVHQRYDFADAPSAYRAQAAPGIFGKVVIEVSR</sequence>
<dbReference type="STRING" id="1246995.AFR_25880"/>
<evidence type="ECO:0000313" key="2">
    <source>
        <dbReference type="EMBL" id="AGZ43440.1"/>
    </source>
</evidence>
<gene>
    <name evidence="2" type="ORF">AFR_25880</name>
</gene>
<dbReference type="InterPro" id="IPR036291">
    <property type="entry name" value="NAD(P)-bd_dom_sf"/>
</dbReference>
<dbReference type="Gene3D" id="3.40.50.720">
    <property type="entry name" value="NAD(P)-binding Rossmann-like Domain"/>
    <property type="match status" value="1"/>
</dbReference>
<dbReference type="AlphaFoldDB" id="U5W606"/>
<dbReference type="SUPFAM" id="SSF50129">
    <property type="entry name" value="GroES-like"/>
    <property type="match status" value="1"/>
</dbReference>
<evidence type="ECO:0000313" key="3">
    <source>
        <dbReference type="Proteomes" id="UP000017746"/>
    </source>
</evidence>
<dbReference type="PANTHER" id="PTHR45033">
    <property type="match status" value="1"/>
</dbReference>
<dbReference type="GO" id="GO:0016491">
    <property type="term" value="F:oxidoreductase activity"/>
    <property type="evidence" value="ECO:0007669"/>
    <property type="project" value="InterPro"/>
</dbReference>
<dbReference type="EMBL" id="CP006272">
    <property type="protein sequence ID" value="AGZ43440.1"/>
    <property type="molecule type" value="Genomic_DNA"/>
</dbReference>
<feature type="domain" description="Enoyl reductase (ER)" evidence="1">
    <location>
        <begin position="11"/>
        <end position="333"/>
    </location>
</feature>
<dbReference type="eggNOG" id="COG0604">
    <property type="taxonomic scope" value="Bacteria"/>
</dbReference>
<dbReference type="Proteomes" id="UP000017746">
    <property type="component" value="Chromosome"/>
</dbReference>
<reference evidence="2 3" key="1">
    <citation type="journal article" date="2014" name="J. Biotechnol.">
        <title>Complete genome sequence of the actinobacterium Actinoplanes friuliensis HAG 010964, producer of the lipopeptide antibiotic friulimycin.</title>
        <authorList>
            <person name="Ruckert C."/>
            <person name="Szczepanowski R."/>
            <person name="Albersmeier A."/>
            <person name="Goesmann A."/>
            <person name="Fischer N."/>
            <person name="Steinkamper A."/>
            <person name="Puhler A."/>
            <person name="Biener R."/>
            <person name="Schwartz D."/>
            <person name="Kalinowski J."/>
        </authorList>
    </citation>
    <scope>NUCLEOTIDE SEQUENCE [LARGE SCALE GENOMIC DNA]</scope>
    <source>
        <strain evidence="2 3">DSM 7358</strain>
    </source>
</reference>
<dbReference type="SUPFAM" id="SSF51735">
    <property type="entry name" value="NAD(P)-binding Rossmann-fold domains"/>
    <property type="match status" value="1"/>
</dbReference>
<dbReference type="Pfam" id="PF00107">
    <property type="entry name" value="ADH_zinc_N"/>
    <property type="match status" value="1"/>
</dbReference>
<dbReference type="CDD" id="cd08276">
    <property type="entry name" value="MDR7"/>
    <property type="match status" value="1"/>
</dbReference>
<dbReference type="KEGG" id="afs:AFR_25880"/>
<dbReference type="SMART" id="SM00829">
    <property type="entry name" value="PKS_ER"/>
    <property type="match status" value="1"/>
</dbReference>
<dbReference type="InterPro" id="IPR013154">
    <property type="entry name" value="ADH-like_N"/>
</dbReference>
<dbReference type="InterPro" id="IPR052711">
    <property type="entry name" value="Zinc_ADH-like"/>
</dbReference>
<protein>
    <submittedName>
        <fullName evidence="2">Alcohol dehydrogenase superfamily protein</fullName>
    </submittedName>
</protein>
<dbReference type="PANTHER" id="PTHR45033:SF2">
    <property type="entry name" value="ZINC-TYPE ALCOHOL DEHYDROGENASE-LIKE PROTEIN C1773.06C"/>
    <property type="match status" value="1"/>
</dbReference>
<dbReference type="InterPro" id="IPR011032">
    <property type="entry name" value="GroES-like_sf"/>
</dbReference>
<accession>U5W606</accession>
<dbReference type="InterPro" id="IPR020843">
    <property type="entry name" value="ER"/>
</dbReference>
<evidence type="ECO:0000259" key="1">
    <source>
        <dbReference type="SMART" id="SM00829"/>
    </source>
</evidence>
<name>U5W606_9ACTN</name>
<dbReference type="Pfam" id="PF08240">
    <property type="entry name" value="ADH_N"/>
    <property type="match status" value="1"/>
</dbReference>
<organism evidence="2 3">
    <name type="scientific">Actinoplanes friuliensis DSM 7358</name>
    <dbReference type="NCBI Taxonomy" id="1246995"/>
    <lineage>
        <taxon>Bacteria</taxon>
        <taxon>Bacillati</taxon>
        <taxon>Actinomycetota</taxon>
        <taxon>Actinomycetes</taxon>
        <taxon>Micromonosporales</taxon>
        <taxon>Micromonosporaceae</taxon>
        <taxon>Actinoplanes</taxon>
    </lineage>
</organism>
<dbReference type="Gene3D" id="3.90.180.10">
    <property type="entry name" value="Medium-chain alcohol dehydrogenases, catalytic domain"/>
    <property type="match status" value="1"/>
</dbReference>
<keyword evidence="3" id="KW-1185">Reference proteome</keyword>
<dbReference type="InterPro" id="IPR013149">
    <property type="entry name" value="ADH-like_C"/>
</dbReference>